<evidence type="ECO:0000313" key="2">
    <source>
        <dbReference type="Proteomes" id="UP000245622"/>
    </source>
</evidence>
<name>A0A1V1I2P7_9FIRM</name>
<dbReference type="InterPro" id="IPR003772">
    <property type="entry name" value="YceD"/>
</dbReference>
<sequence>MKINLDKLIRRETDKLDLNFSQKIDTINYCNNSYKLSSPINIKGKVSNTNKGLYLDIDVDFILIDNCSRCLDEVEVPIEYSIQGFLVKEGFDEDEFEDDDALIFDGQEVDFVDIIEQTLDFKIPASVLCKEDCKGLCQGCGANLNIEACSCNESANDEEIIDPRFAKLKDIFKND</sequence>
<proteinExistence type="predicted"/>
<keyword evidence="2" id="KW-1185">Reference proteome</keyword>
<protein>
    <submittedName>
        <fullName evidence="1">Uncharacterized ACR, COG1399</fullName>
    </submittedName>
</protein>
<gene>
    <name evidence="1" type="ORF">CRIB_1926</name>
</gene>
<organism evidence="1 2">
    <name type="scientific">Romboutsia ilealis</name>
    <dbReference type="NCBI Taxonomy" id="1115758"/>
    <lineage>
        <taxon>Bacteria</taxon>
        <taxon>Bacillati</taxon>
        <taxon>Bacillota</taxon>
        <taxon>Clostridia</taxon>
        <taxon>Peptostreptococcales</taxon>
        <taxon>Peptostreptococcaceae</taxon>
        <taxon>Romboutsia</taxon>
    </lineage>
</organism>
<dbReference type="Pfam" id="PF02620">
    <property type="entry name" value="YceD"/>
    <property type="match status" value="1"/>
</dbReference>
<dbReference type="PANTHER" id="PTHR34374:SF1">
    <property type="entry name" value="LARGE RIBOSOMAL RNA SUBUNIT ACCUMULATION PROTEIN YCED HOMOLOG 1, CHLOROPLASTIC"/>
    <property type="match status" value="1"/>
</dbReference>
<dbReference type="GeneID" id="82205952"/>
<dbReference type="EMBL" id="LN555523">
    <property type="protein sequence ID" value="CED94532.1"/>
    <property type="molecule type" value="Genomic_DNA"/>
</dbReference>
<dbReference type="KEGG" id="ril:CRIB_1926"/>
<dbReference type="RefSeq" id="WP_180702040.1">
    <property type="nucleotide sequence ID" value="NZ_CAJUCR010000004.1"/>
</dbReference>
<reference evidence="1 2" key="1">
    <citation type="submission" date="2014-04" db="EMBL/GenBank/DDBJ databases">
        <authorList>
            <person name="Hornung B.V."/>
        </authorList>
    </citation>
    <scope>NUCLEOTIDE SEQUENCE [LARGE SCALE GENOMIC DNA]</scope>
    <source>
        <strain evidence="1 2">CRIB</strain>
    </source>
</reference>
<dbReference type="Proteomes" id="UP000245622">
    <property type="component" value="Chromosome 1"/>
</dbReference>
<accession>A0A1V1I2P7</accession>
<dbReference type="PANTHER" id="PTHR34374">
    <property type="entry name" value="LARGE RIBOSOMAL RNA SUBUNIT ACCUMULATION PROTEIN YCED HOMOLOG 1, CHLOROPLASTIC"/>
    <property type="match status" value="1"/>
</dbReference>
<dbReference type="AlphaFoldDB" id="A0A1V1I2P7"/>
<evidence type="ECO:0000313" key="1">
    <source>
        <dbReference type="EMBL" id="CED94532.1"/>
    </source>
</evidence>